<evidence type="ECO:0000256" key="4">
    <source>
        <dbReference type="ARBA" id="ARBA00023002"/>
    </source>
</evidence>
<comment type="similarity">
    <text evidence="1">Belongs to the paxM FAD-dependent monooxygenase family.</text>
</comment>
<gene>
    <name evidence="8" type="ORF">BDP81DRAFT_389378</name>
</gene>
<organism evidence="8 9">
    <name type="scientific">Colletotrichum phormii</name>
    <dbReference type="NCBI Taxonomy" id="359342"/>
    <lineage>
        <taxon>Eukaryota</taxon>
        <taxon>Fungi</taxon>
        <taxon>Dikarya</taxon>
        <taxon>Ascomycota</taxon>
        <taxon>Pezizomycotina</taxon>
        <taxon>Sordariomycetes</taxon>
        <taxon>Hypocreomycetidae</taxon>
        <taxon>Glomerellales</taxon>
        <taxon>Glomerellaceae</taxon>
        <taxon>Colletotrichum</taxon>
        <taxon>Colletotrichum acutatum species complex</taxon>
    </lineage>
</organism>
<dbReference type="GO" id="GO:0004497">
    <property type="term" value="F:monooxygenase activity"/>
    <property type="evidence" value="ECO:0007669"/>
    <property type="project" value="UniProtKB-KW"/>
</dbReference>
<dbReference type="GeneID" id="85472105"/>
<evidence type="ECO:0000256" key="5">
    <source>
        <dbReference type="ARBA" id="ARBA00023033"/>
    </source>
</evidence>
<dbReference type="GO" id="GO:0071949">
    <property type="term" value="F:FAD binding"/>
    <property type="evidence" value="ECO:0007669"/>
    <property type="project" value="InterPro"/>
</dbReference>
<comment type="caution">
    <text evidence="8">The sequence shown here is derived from an EMBL/GenBank/DDBJ whole genome shotgun (WGS) entry which is preliminary data.</text>
</comment>
<evidence type="ECO:0000313" key="8">
    <source>
        <dbReference type="EMBL" id="KAK1654226.1"/>
    </source>
</evidence>
<dbReference type="Gene3D" id="3.50.50.60">
    <property type="entry name" value="FAD/NAD(P)-binding domain"/>
    <property type="match status" value="1"/>
</dbReference>
<keyword evidence="6" id="KW-0812">Transmembrane</keyword>
<dbReference type="InterPro" id="IPR002938">
    <property type="entry name" value="FAD-bd"/>
</dbReference>
<evidence type="ECO:0000256" key="1">
    <source>
        <dbReference type="ARBA" id="ARBA00007992"/>
    </source>
</evidence>
<keyword evidence="3" id="KW-0274">FAD</keyword>
<keyword evidence="2" id="KW-0285">Flavoprotein</keyword>
<feature type="transmembrane region" description="Helical" evidence="6">
    <location>
        <begin position="364"/>
        <end position="383"/>
    </location>
</feature>
<evidence type="ECO:0000256" key="6">
    <source>
        <dbReference type="SAM" id="Phobius"/>
    </source>
</evidence>
<proteinExistence type="inferred from homology"/>
<keyword evidence="9" id="KW-1185">Reference proteome</keyword>
<dbReference type="Proteomes" id="UP001243989">
    <property type="component" value="Unassembled WGS sequence"/>
</dbReference>
<dbReference type="AlphaFoldDB" id="A0AAJ0EJN2"/>
<dbReference type="RefSeq" id="XP_060450270.1">
    <property type="nucleotide sequence ID" value="XM_060587243.1"/>
</dbReference>
<protein>
    <submittedName>
        <fullName evidence="8">FAD binding monooxygenase</fullName>
    </submittedName>
</protein>
<name>A0AAJ0EJN2_9PEZI</name>
<keyword evidence="5 8" id="KW-0503">Monooxygenase</keyword>
<keyword evidence="6" id="KW-1133">Transmembrane helix</keyword>
<feature type="transmembrane region" description="Helical" evidence="6">
    <location>
        <begin position="389"/>
        <end position="410"/>
    </location>
</feature>
<evidence type="ECO:0000259" key="7">
    <source>
        <dbReference type="Pfam" id="PF01494"/>
    </source>
</evidence>
<dbReference type="PANTHER" id="PTHR13789">
    <property type="entry name" value="MONOOXYGENASE"/>
    <property type="match status" value="1"/>
</dbReference>
<dbReference type="PRINTS" id="PR00420">
    <property type="entry name" value="RNGMNOXGNASE"/>
</dbReference>
<accession>A0AAJ0EJN2</accession>
<evidence type="ECO:0000256" key="2">
    <source>
        <dbReference type="ARBA" id="ARBA00022630"/>
    </source>
</evidence>
<dbReference type="InterPro" id="IPR036188">
    <property type="entry name" value="FAD/NAD-bd_sf"/>
</dbReference>
<evidence type="ECO:0000256" key="3">
    <source>
        <dbReference type="ARBA" id="ARBA00022827"/>
    </source>
</evidence>
<evidence type="ECO:0000313" key="9">
    <source>
        <dbReference type="Proteomes" id="UP001243989"/>
    </source>
</evidence>
<dbReference type="InterPro" id="IPR050493">
    <property type="entry name" value="FAD-dep_Monooxygenase_BioMet"/>
</dbReference>
<dbReference type="SUPFAM" id="SSF51905">
    <property type="entry name" value="FAD/NAD(P)-binding domain"/>
    <property type="match status" value="1"/>
</dbReference>
<keyword evidence="4" id="KW-0560">Oxidoreductase</keyword>
<dbReference type="PANTHER" id="PTHR13789:SF309">
    <property type="entry name" value="PUTATIVE (AFU_ORTHOLOGUE AFUA_6G14510)-RELATED"/>
    <property type="match status" value="1"/>
</dbReference>
<dbReference type="Pfam" id="PF01494">
    <property type="entry name" value="FAD_binding_3"/>
    <property type="match status" value="1"/>
</dbReference>
<feature type="domain" description="FAD-binding" evidence="7">
    <location>
        <begin position="8"/>
        <end position="368"/>
    </location>
</feature>
<sequence length="424" mass="47223">MSSPPVDAEILIVGAGIGGLTLAAILSRLDISCKVLERSDVLRPVGAGISLSPNGLRMLDQLGVYDKVLDAGQKLRKVQIWRGKKLWNTVDWAGCEAKFGYPVMSLERHHFHRLLFDAARGDDVVQFNTKVVDVIDDPSESVVRVVSDEGREFRAHVVVGADGIRSVIRRCLARDAGLKEANTIKFTGRVHMSGITAPLEHLASQDLGVANWMLYENSTLTTWPCPDNRQWFIGVTKTDEKVDNDRSIWSNCDEDTINSVYGDKFHPFAEKGEFSDMVDKNERILACNMFQEVEFPSMARGRVCLIGDSAHSMTSAFGQGGNLAIEDAAILASLIQENRGSLAEKAEPILQKYSQMREKRAKEVVKFSFRFILLHGAFLPYGIGPLLRWLIYAFLPGGAWLWFLEFLYGFQPTVPQLDSVSPKT</sequence>
<reference evidence="8" key="1">
    <citation type="submission" date="2021-06" db="EMBL/GenBank/DDBJ databases">
        <title>Comparative genomics, transcriptomics and evolutionary studies reveal genomic signatures of adaptation to plant cell wall in hemibiotrophic fungi.</title>
        <authorList>
            <consortium name="DOE Joint Genome Institute"/>
            <person name="Baroncelli R."/>
            <person name="Diaz J.F."/>
            <person name="Benocci T."/>
            <person name="Peng M."/>
            <person name="Battaglia E."/>
            <person name="Haridas S."/>
            <person name="Andreopoulos W."/>
            <person name="Labutti K."/>
            <person name="Pangilinan J."/>
            <person name="Floch G.L."/>
            <person name="Makela M.R."/>
            <person name="Henrissat B."/>
            <person name="Grigoriev I.V."/>
            <person name="Crouch J.A."/>
            <person name="De Vries R.P."/>
            <person name="Sukno S.A."/>
            <person name="Thon M.R."/>
        </authorList>
    </citation>
    <scope>NUCLEOTIDE SEQUENCE</scope>
    <source>
        <strain evidence="8">CBS 102054</strain>
    </source>
</reference>
<keyword evidence="6" id="KW-0472">Membrane</keyword>
<dbReference type="EMBL" id="JAHMHQ010000002">
    <property type="protein sequence ID" value="KAK1654226.1"/>
    <property type="molecule type" value="Genomic_DNA"/>
</dbReference>
<feature type="transmembrane region" description="Helical" evidence="6">
    <location>
        <begin position="6"/>
        <end position="26"/>
    </location>
</feature>